<feature type="domain" description="Lipid/polyisoprenoid-binding YceI-like" evidence="3">
    <location>
        <begin position="62"/>
        <end position="241"/>
    </location>
</feature>
<reference evidence="4 5" key="1">
    <citation type="submission" date="2013-04" db="EMBL/GenBank/DDBJ databases">
        <title>Hyphomonas sp. T24B3 Genome Sequencing.</title>
        <authorList>
            <person name="Lai Q."/>
            <person name="Shao Z."/>
        </authorList>
    </citation>
    <scope>NUCLEOTIDE SEQUENCE [LARGE SCALE GENOMIC DNA]</scope>
    <source>
        <strain evidence="4 5">T24B3</strain>
    </source>
</reference>
<accession>A0A328JV68</accession>
<dbReference type="Proteomes" id="UP000249123">
    <property type="component" value="Unassembled WGS sequence"/>
</dbReference>
<dbReference type="InterPro" id="IPR036761">
    <property type="entry name" value="TTHA0802/YceI-like_sf"/>
</dbReference>
<sequence length="248" mass="26230">MRNILLSASVLALAACGAAETTAPAQSQETTTQEAPATTTAEPTAAPAGETAEAPEMGPAGTYKMDPTHTSLIWKVNHFGLSNYTARLNSVDGTLVFNPDDASATSLDVTIDPTSVETDYPADFKAGHPDSPYDSFDQEISQSEDYFNAGEFPTITFKSTDVTTTGPNTGTVTGDLTFRGVTKPVTLDVTYNGTTTFPWAPDTPKIGFSATGSFKRSDYGLDIMVPNLGDDIEIVIETEFELADAASE</sequence>
<proteinExistence type="predicted"/>
<gene>
    <name evidence="4" type="ORF">HY3_11300</name>
</gene>
<accession>A0A062TZR3</accession>
<dbReference type="OrthoDB" id="9811006at2"/>
<feature type="chain" id="PRO_5043735941" description="Lipid/polyisoprenoid-binding YceI-like domain-containing protein" evidence="2">
    <location>
        <begin position="26"/>
        <end position="248"/>
    </location>
</feature>
<dbReference type="SMART" id="SM00867">
    <property type="entry name" value="YceI"/>
    <property type="match status" value="1"/>
</dbReference>
<feature type="signal peptide" evidence="2">
    <location>
        <begin position="1"/>
        <end position="25"/>
    </location>
</feature>
<dbReference type="PANTHER" id="PTHR34406">
    <property type="entry name" value="PROTEIN YCEI"/>
    <property type="match status" value="1"/>
</dbReference>
<evidence type="ECO:0000313" key="5">
    <source>
        <dbReference type="Proteomes" id="UP000249123"/>
    </source>
</evidence>
<dbReference type="InterPro" id="IPR007372">
    <property type="entry name" value="Lipid/polyisoprenoid-bd_YceI"/>
</dbReference>
<dbReference type="Pfam" id="PF04264">
    <property type="entry name" value="YceI"/>
    <property type="match status" value="1"/>
</dbReference>
<evidence type="ECO:0000313" key="4">
    <source>
        <dbReference type="EMBL" id="RAN34143.1"/>
    </source>
</evidence>
<feature type="compositionally biased region" description="Low complexity" evidence="1">
    <location>
        <begin position="20"/>
        <end position="61"/>
    </location>
</feature>
<organism evidence="4 5">
    <name type="scientific">Hyphomonas pacifica</name>
    <dbReference type="NCBI Taxonomy" id="1280941"/>
    <lineage>
        <taxon>Bacteria</taxon>
        <taxon>Pseudomonadati</taxon>
        <taxon>Pseudomonadota</taxon>
        <taxon>Alphaproteobacteria</taxon>
        <taxon>Hyphomonadales</taxon>
        <taxon>Hyphomonadaceae</taxon>
        <taxon>Hyphomonas</taxon>
    </lineage>
</organism>
<dbReference type="eggNOG" id="COG2353">
    <property type="taxonomic scope" value="Bacteria"/>
</dbReference>
<dbReference type="Gene3D" id="2.40.128.110">
    <property type="entry name" value="Lipid/polyisoprenoid-binding, YceI-like"/>
    <property type="match status" value="1"/>
</dbReference>
<dbReference type="PROSITE" id="PS51257">
    <property type="entry name" value="PROKAR_LIPOPROTEIN"/>
    <property type="match status" value="1"/>
</dbReference>
<evidence type="ECO:0000259" key="3">
    <source>
        <dbReference type="SMART" id="SM00867"/>
    </source>
</evidence>
<keyword evidence="5" id="KW-1185">Reference proteome</keyword>
<protein>
    <recommendedName>
        <fullName evidence="3">Lipid/polyisoprenoid-binding YceI-like domain-containing protein</fullName>
    </recommendedName>
</protein>
<dbReference type="EMBL" id="AWFB01000013">
    <property type="protein sequence ID" value="RAN34143.1"/>
    <property type="molecule type" value="Genomic_DNA"/>
</dbReference>
<dbReference type="SUPFAM" id="SSF101874">
    <property type="entry name" value="YceI-like"/>
    <property type="match status" value="1"/>
</dbReference>
<dbReference type="STRING" id="1280941.HY2_10940"/>
<evidence type="ECO:0000256" key="2">
    <source>
        <dbReference type="SAM" id="SignalP"/>
    </source>
</evidence>
<feature type="region of interest" description="Disordered" evidence="1">
    <location>
        <begin position="20"/>
        <end position="63"/>
    </location>
</feature>
<name>A0A062TZR3_9PROT</name>
<comment type="caution">
    <text evidence="4">The sequence shown here is derived from an EMBL/GenBank/DDBJ whole genome shotgun (WGS) entry which is preliminary data.</text>
</comment>
<keyword evidence="2" id="KW-0732">Signal</keyword>
<dbReference type="PANTHER" id="PTHR34406:SF1">
    <property type="entry name" value="PROTEIN YCEI"/>
    <property type="match status" value="1"/>
</dbReference>
<dbReference type="RefSeq" id="WP_034825668.1">
    <property type="nucleotide sequence ID" value="NZ_AWFA01000013.1"/>
</dbReference>
<evidence type="ECO:0000256" key="1">
    <source>
        <dbReference type="SAM" id="MobiDB-lite"/>
    </source>
</evidence>
<dbReference type="AlphaFoldDB" id="A0A062TZR3"/>